<feature type="region of interest" description="Disordered" evidence="1">
    <location>
        <begin position="1"/>
        <end position="36"/>
    </location>
</feature>
<feature type="compositionally biased region" description="Low complexity" evidence="1">
    <location>
        <begin position="80"/>
        <end position="97"/>
    </location>
</feature>
<accession>A0A165DRR7</accession>
<feature type="compositionally biased region" description="Polar residues" evidence="1">
    <location>
        <begin position="332"/>
        <end position="342"/>
    </location>
</feature>
<feature type="compositionally biased region" description="Polar residues" evidence="1">
    <location>
        <begin position="466"/>
        <end position="481"/>
    </location>
</feature>
<feature type="region of interest" description="Disordered" evidence="1">
    <location>
        <begin position="236"/>
        <end position="482"/>
    </location>
</feature>
<feature type="compositionally biased region" description="Polar residues" evidence="1">
    <location>
        <begin position="406"/>
        <end position="440"/>
    </location>
</feature>
<reference evidence="2 3" key="1">
    <citation type="journal article" date="2016" name="Mol. Biol. Evol.">
        <title>Comparative Genomics of Early-Diverging Mushroom-Forming Fungi Provides Insights into the Origins of Lignocellulose Decay Capabilities.</title>
        <authorList>
            <person name="Nagy L.G."/>
            <person name="Riley R."/>
            <person name="Tritt A."/>
            <person name="Adam C."/>
            <person name="Daum C."/>
            <person name="Floudas D."/>
            <person name="Sun H."/>
            <person name="Yadav J.S."/>
            <person name="Pangilinan J."/>
            <person name="Larsson K.H."/>
            <person name="Matsuura K."/>
            <person name="Barry K."/>
            <person name="Labutti K."/>
            <person name="Kuo R."/>
            <person name="Ohm R.A."/>
            <person name="Bhattacharya S.S."/>
            <person name="Shirouzu T."/>
            <person name="Yoshinaga Y."/>
            <person name="Martin F.M."/>
            <person name="Grigoriev I.V."/>
            <person name="Hibbett D.S."/>
        </authorList>
    </citation>
    <scope>NUCLEOTIDE SEQUENCE [LARGE SCALE GENOMIC DNA]</scope>
    <source>
        <strain evidence="2 3">HHB12733</strain>
    </source>
</reference>
<feature type="compositionally biased region" description="Pro residues" evidence="1">
    <location>
        <begin position="453"/>
        <end position="462"/>
    </location>
</feature>
<feature type="compositionally biased region" description="Low complexity" evidence="1">
    <location>
        <begin position="116"/>
        <end position="139"/>
    </location>
</feature>
<feature type="compositionally biased region" description="Pro residues" evidence="1">
    <location>
        <begin position="98"/>
        <end position="115"/>
    </location>
</feature>
<evidence type="ECO:0000256" key="1">
    <source>
        <dbReference type="SAM" id="MobiDB-lite"/>
    </source>
</evidence>
<dbReference type="OrthoDB" id="10594782at2759"/>
<feature type="compositionally biased region" description="Low complexity" evidence="1">
    <location>
        <begin position="187"/>
        <end position="223"/>
    </location>
</feature>
<gene>
    <name evidence="2" type="ORF">CALCODRAFT_51921</name>
</gene>
<dbReference type="Proteomes" id="UP000076842">
    <property type="component" value="Unassembled WGS sequence"/>
</dbReference>
<protein>
    <submittedName>
        <fullName evidence="2">Uncharacterized protein</fullName>
    </submittedName>
</protein>
<evidence type="ECO:0000313" key="3">
    <source>
        <dbReference type="Proteomes" id="UP000076842"/>
    </source>
</evidence>
<dbReference type="InParanoid" id="A0A165DRR7"/>
<feature type="region of interest" description="Disordered" evidence="1">
    <location>
        <begin position="77"/>
        <end position="223"/>
    </location>
</feature>
<feature type="compositionally biased region" description="Low complexity" evidence="1">
    <location>
        <begin position="248"/>
        <end position="266"/>
    </location>
</feature>
<organism evidence="2 3">
    <name type="scientific">Calocera cornea HHB12733</name>
    <dbReference type="NCBI Taxonomy" id="1353952"/>
    <lineage>
        <taxon>Eukaryota</taxon>
        <taxon>Fungi</taxon>
        <taxon>Dikarya</taxon>
        <taxon>Basidiomycota</taxon>
        <taxon>Agaricomycotina</taxon>
        <taxon>Dacrymycetes</taxon>
        <taxon>Dacrymycetales</taxon>
        <taxon>Dacrymycetaceae</taxon>
        <taxon>Calocera</taxon>
    </lineage>
</organism>
<dbReference type="AlphaFoldDB" id="A0A165DRR7"/>
<sequence>MPPNPMQGQINGGFVPNGAGPFAAAGQQQPQKELPPSVSLEAWNIIVERAGIPGKFPSQIQDEQMKNRLLGEAMMEQQGRHGQQPHMQQQPQQGMPGRPFPPMGMQPQPPAPGQPMQPQLTGPGQQQMRMQMQQNPAMQGQPGARPPTPSSMARLGPQQGMPPQFARPPMAGQPQMVNLSPEHIQAMNGGMMPPGMQPGNVQMMQQGMPGAGQPTQQQMQQMLAQRNLHQRLLAQQGQGFNPGPPQPGQQQQQQQQRMPTFQVQTPQQPPQGAMQGVGIAGGVRHLQSTSPNAPSPADETSPPNAKRARRSTPDKKGNAPATFLPQPPQGSVMISNQAQMTQGMRMPSNPGMPVGAPGGPTPQPGAAAPPNRGRGQARGGQEMAGTEAPAPASARGQKRKAADESGPTNNGPAGSQKQATTMTAQTPNGVKTSSHNNSPALNHASKDNKTPPAEKPTPPLVPGPGSTPSNAQPVTPKQDNVSGAFGEFINGVAQFAGTSSSLFGQSGSSPRSLSQRLNVELPLDGAEVIGGGWDQTHINVAASNADAFQFLDASGGQDDDENGYQMYFNFDQEEGANFDELTDFGVLG</sequence>
<dbReference type="STRING" id="1353952.A0A165DRR7"/>
<dbReference type="EMBL" id="KV424038">
    <property type="protein sequence ID" value="KZT53401.1"/>
    <property type="molecule type" value="Genomic_DNA"/>
</dbReference>
<evidence type="ECO:0000313" key="2">
    <source>
        <dbReference type="EMBL" id="KZT53401.1"/>
    </source>
</evidence>
<keyword evidence="3" id="KW-1185">Reference proteome</keyword>
<proteinExistence type="predicted"/>
<name>A0A165DRR7_9BASI</name>
<feature type="compositionally biased region" description="Low complexity" evidence="1">
    <location>
        <begin position="12"/>
        <end position="31"/>
    </location>
</feature>